<dbReference type="Pfam" id="PF06961">
    <property type="entry name" value="DUF1294"/>
    <property type="match status" value="1"/>
</dbReference>
<dbReference type="InterPro" id="IPR010718">
    <property type="entry name" value="DUF1294"/>
</dbReference>
<evidence type="ECO:0000313" key="3">
    <source>
        <dbReference type="Proteomes" id="UP000832011"/>
    </source>
</evidence>
<dbReference type="RefSeq" id="WP_082625591.1">
    <property type="nucleotide sequence ID" value="NZ_CABKVG010000008.1"/>
</dbReference>
<organism evidence="2 3">
    <name type="scientific">Vitreoscilla massiliensis</name>
    <dbReference type="NCBI Taxonomy" id="1689272"/>
    <lineage>
        <taxon>Bacteria</taxon>
        <taxon>Pseudomonadati</taxon>
        <taxon>Pseudomonadota</taxon>
        <taxon>Betaproteobacteria</taxon>
        <taxon>Neisseriales</taxon>
        <taxon>Neisseriaceae</taxon>
        <taxon>Vitreoscilla</taxon>
    </lineage>
</organism>
<keyword evidence="1" id="KW-1133">Transmembrane helix</keyword>
<feature type="transmembrane region" description="Helical" evidence="1">
    <location>
        <begin position="36"/>
        <end position="53"/>
    </location>
</feature>
<feature type="transmembrane region" description="Helical" evidence="1">
    <location>
        <begin position="12"/>
        <end position="30"/>
    </location>
</feature>
<name>A0ABY4E5M4_9NEIS</name>
<dbReference type="EMBL" id="CP091511">
    <property type="protein sequence ID" value="UOO90180.1"/>
    <property type="molecule type" value="Genomic_DNA"/>
</dbReference>
<gene>
    <name evidence="2" type="ORF">LVJ82_04110</name>
</gene>
<sequence>MSRSRSAGVWTRPTLVLPVLLGVALILFALQQNSYLGLWLLGMNVVSLFSYYVDKRAATRQGWRISEARLHGQDLLGGWVGGLLARHVWHHKTSKTPFIWVFWLTALLNTAAVLALIAVLKNGATLY</sequence>
<proteinExistence type="predicted"/>
<dbReference type="Proteomes" id="UP000832011">
    <property type="component" value="Chromosome"/>
</dbReference>
<keyword evidence="3" id="KW-1185">Reference proteome</keyword>
<feature type="transmembrane region" description="Helical" evidence="1">
    <location>
        <begin position="98"/>
        <end position="120"/>
    </location>
</feature>
<evidence type="ECO:0000313" key="2">
    <source>
        <dbReference type="EMBL" id="UOO90180.1"/>
    </source>
</evidence>
<accession>A0ABY4E5M4</accession>
<keyword evidence="1" id="KW-0472">Membrane</keyword>
<keyword evidence="1" id="KW-0812">Transmembrane</keyword>
<protein>
    <submittedName>
        <fullName evidence="2">DUF1294 domain-containing protein</fullName>
    </submittedName>
</protein>
<reference evidence="2 3" key="1">
    <citation type="journal article" date="2022" name="Res Sq">
        <title>Evolution of multicellular longitudinally dividing oral cavity symbionts (Neisseriaceae).</title>
        <authorList>
            <person name="Nyongesa S."/>
            <person name="Weber P."/>
            <person name="Bernet E."/>
            <person name="Pullido F."/>
            <person name="Nieckarz M."/>
            <person name="Delaby M."/>
            <person name="Nieves C."/>
            <person name="Viehboeck T."/>
            <person name="Krause N."/>
            <person name="Rivera-Millot A."/>
            <person name="Nakamura A."/>
            <person name="Vischer N."/>
            <person name="VanNieuwenhze M."/>
            <person name="Brun Y."/>
            <person name="Cava F."/>
            <person name="Bulgheresi S."/>
            <person name="Veyrier F."/>
        </authorList>
    </citation>
    <scope>NUCLEOTIDE SEQUENCE [LARGE SCALE GENOMIC DNA]</scope>
    <source>
        <strain evidence="2 3">SN4</strain>
    </source>
</reference>
<evidence type="ECO:0000256" key="1">
    <source>
        <dbReference type="SAM" id="Phobius"/>
    </source>
</evidence>